<proteinExistence type="predicted"/>
<accession>A0AA90H6M2</accession>
<dbReference type="RefSeq" id="WP_282698632.1">
    <property type="nucleotide sequence ID" value="NZ_JABXJJ020000011.1"/>
</dbReference>
<evidence type="ECO:0000256" key="1">
    <source>
        <dbReference type="SAM" id="MobiDB-lite"/>
    </source>
</evidence>
<keyword evidence="2" id="KW-0812">Transmembrane</keyword>
<organism evidence="3">
    <name type="scientific">Streptantibioticus silvisoli</name>
    <dbReference type="NCBI Taxonomy" id="2705255"/>
    <lineage>
        <taxon>Bacteria</taxon>
        <taxon>Bacillati</taxon>
        <taxon>Actinomycetota</taxon>
        <taxon>Actinomycetes</taxon>
        <taxon>Kitasatosporales</taxon>
        <taxon>Streptomycetaceae</taxon>
        <taxon>Streptantibioticus</taxon>
    </lineage>
</organism>
<evidence type="ECO:0000313" key="3">
    <source>
        <dbReference type="EMBL" id="MDI5969755.1"/>
    </source>
</evidence>
<sequence length="379" mass="39431">MSTSSVVLSVIPLAVSSAVAVPLARGATARWRGQRAGRAYELPEDYRPALLRAAASAAVLVTGLVLTVTLSSEMGHSRSVVVAKGAPAPSPGRRPGSDSRPRPRPDNRTRPRPRPHPSATPGGPPRTVAEPAGGTLQRFADGTRVWLPPQYTYPSAIRRTFPLVVAYLPDVAPNSEQLFPAFARHVAAGRSDPFVVVLPRDCAADPSDAAALAARYYRTVPGPAARGVLGVGALAPCAIRAALAHPERFGAYVGVAGTYDGGAVTVPSAAPEPFPNLMLAAGGLEGPQRASAVRLRTALLRLGLRARLVDGVLGERPLGGGQRRHELALAAQYFTEELAAPGGRARTPVGAAGRRRPASSSTALPRARLRAPLRPSSAP</sequence>
<gene>
    <name evidence="3" type="ORF">POF50_010460</name>
</gene>
<dbReference type="SUPFAM" id="SSF53474">
    <property type="entry name" value="alpha/beta-Hydrolases"/>
    <property type="match status" value="1"/>
</dbReference>
<evidence type="ECO:0000256" key="2">
    <source>
        <dbReference type="SAM" id="Phobius"/>
    </source>
</evidence>
<feature type="compositionally biased region" description="Low complexity" evidence="1">
    <location>
        <begin position="358"/>
        <end position="379"/>
    </location>
</feature>
<feature type="transmembrane region" description="Helical" evidence="2">
    <location>
        <begin position="50"/>
        <end position="70"/>
    </location>
</feature>
<feature type="compositionally biased region" description="Basic and acidic residues" evidence="1">
    <location>
        <begin position="95"/>
        <end position="109"/>
    </location>
</feature>
<name>A0AA90H6M2_9ACTN</name>
<dbReference type="AlphaFoldDB" id="A0AA90H6M2"/>
<dbReference type="InterPro" id="IPR029058">
    <property type="entry name" value="AB_hydrolase_fold"/>
</dbReference>
<evidence type="ECO:0008006" key="4">
    <source>
        <dbReference type="Google" id="ProtNLM"/>
    </source>
</evidence>
<feature type="region of interest" description="Disordered" evidence="1">
    <location>
        <begin position="80"/>
        <end position="132"/>
    </location>
</feature>
<dbReference type="EMBL" id="JABXJJ020000011">
    <property type="protein sequence ID" value="MDI5969755.1"/>
    <property type="molecule type" value="Genomic_DNA"/>
</dbReference>
<keyword evidence="2" id="KW-1133">Transmembrane helix</keyword>
<protein>
    <recommendedName>
        <fullName evidence="4">Esterase</fullName>
    </recommendedName>
</protein>
<dbReference type="Gene3D" id="3.40.50.1820">
    <property type="entry name" value="alpha/beta hydrolase"/>
    <property type="match status" value="1"/>
</dbReference>
<comment type="caution">
    <text evidence="3">The sequence shown here is derived from an EMBL/GenBank/DDBJ whole genome shotgun (WGS) entry which is preliminary data.</text>
</comment>
<feature type="region of interest" description="Disordered" evidence="1">
    <location>
        <begin position="341"/>
        <end position="379"/>
    </location>
</feature>
<keyword evidence="2" id="KW-0472">Membrane</keyword>
<reference evidence="3" key="1">
    <citation type="submission" date="2023-05" db="EMBL/GenBank/DDBJ databases">
        <title>Streptantibioticus silvisoli sp. nov., acidotolerant actinomycetes 1 from pine litter.</title>
        <authorList>
            <person name="Swiecimska M."/>
            <person name="Golinska P."/>
            <person name="Sangal V."/>
            <person name="Wachnowicz B."/>
            <person name="Goodfellow M."/>
        </authorList>
    </citation>
    <scope>NUCLEOTIDE SEQUENCE</scope>
    <source>
        <strain evidence="3">SL13</strain>
    </source>
</reference>